<name>A0AAD5KJF8_9FUNG</name>
<accession>A0AAD5KJF8</accession>
<reference evidence="2" key="1">
    <citation type="journal article" date="2022" name="IScience">
        <title>Evolution of zygomycete secretomes and the origins of terrestrial fungal ecologies.</title>
        <authorList>
            <person name="Chang Y."/>
            <person name="Wang Y."/>
            <person name="Mondo S."/>
            <person name="Ahrendt S."/>
            <person name="Andreopoulos W."/>
            <person name="Barry K."/>
            <person name="Beard J."/>
            <person name="Benny G.L."/>
            <person name="Blankenship S."/>
            <person name="Bonito G."/>
            <person name="Cuomo C."/>
            <person name="Desiro A."/>
            <person name="Gervers K.A."/>
            <person name="Hundley H."/>
            <person name="Kuo A."/>
            <person name="LaButti K."/>
            <person name="Lang B.F."/>
            <person name="Lipzen A."/>
            <person name="O'Donnell K."/>
            <person name="Pangilinan J."/>
            <person name="Reynolds N."/>
            <person name="Sandor L."/>
            <person name="Smith M.E."/>
            <person name="Tsang A."/>
            <person name="Grigoriev I.V."/>
            <person name="Stajich J.E."/>
            <person name="Spatafora J.W."/>
        </authorList>
    </citation>
    <scope>NUCLEOTIDE SEQUENCE</scope>
    <source>
        <strain evidence="2">RSA 2281</strain>
    </source>
</reference>
<evidence type="ECO:0000313" key="3">
    <source>
        <dbReference type="Proteomes" id="UP001209540"/>
    </source>
</evidence>
<feature type="transmembrane region" description="Helical" evidence="1">
    <location>
        <begin position="30"/>
        <end position="52"/>
    </location>
</feature>
<keyword evidence="1" id="KW-1133">Transmembrane helix</keyword>
<protein>
    <submittedName>
        <fullName evidence="2">Uncharacterized protein</fullName>
    </submittedName>
</protein>
<evidence type="ECO:0000256" key="1">
    <source>
        <dbReference type="SAM" id="Phobius"/>
    </source>
</evidence>
<evidence type="ECO:0000313" key="2">
    <source>
        <dbReference type="EMBL" id="KAI9272831.1"/>
    </source>
</evidence>
<comment type="caution">
    <text evidence="2">The sequence shown here is derived from an EMBL/GenBank/DDBJ whole genome shotgun (WGS) entry which is preliminary data.</text>
</comment>
<organism evidence="2 3">
    <name type="scientific">Phascolomyces articulosus</name>
    <dbReference type="NCBI Taxonomy" id="60185"/>
    <lineage>
        <taxon>Eukaryota</taxon>
        <taxon>Fungi</taxon>
        <taxon>Fungi incertae sedis</taxon>
        <taxon>Mucoromycota</taxon>
        <taxon>Mucoromycotina</taxon>
        <taxon>Mucoromycetes</taxon>
        <taxon>Mucorales</taxon>
        <taxon>Lichtheimiaceae</taxon>
        <taxon>Phascolomyces</taxon>
    </lineage>
</organism>
<gene>
    <name evidence="2" type="ORF">BDA99DRAFT_569122</name>
</gene>
<reference evidence="2" key="2">
    <citation type="submission" date="2023-02" db="EMBL/GenBank/DDBJ databases">
        <authorList>
            <consortium name="DOE Joint Genome Institute"/>
            <person name="Mondo S.J."/>
            <person name="Chang Y."/>
            <person name="Wang Y."/>
            <person name="Ahrendt S."/>
            <person name="Andreopoulos W."/>
            <person name="Barry K."/>
            <person name="Beard J."/>
            <person name="Benny G.L."/>
            <person name="Blankenship S."/>
            <person name="Bonito G."/>
            <person name="Cuomo C."/>
            <person name="Desiro A."/>
            <person name="Gervers K.A."/>
            <person name="Hundley H."/>
            <person name="Kuo A."/>
            <person name="LaButti K."/>
            <person name="Lang B.F."/>
            <person name="Lipzen A."/>
            <person name="O'Donnell K."/>
            <person name="Pangilinan J."/>
            <person name="Reynolds N."/>
            <person name="Sandor L."/>
            <person name="Smith M.W."/>
            <person name="Tsang A."/>
            <person name="Grigoriev I.V."/>
            <person name="Stajich J.E."/>
            <person name="Spatafora J.W."/>
        </authorList>
    </citation>
    <scope>NUCLEOTIDE SEQUENCE</scope>
    <source>
        <strain evidence="2">RSA 2281</strain>
    </source>
</reference>
<dbReference type="AlphaFoldDB" id="A0AAD5KJF8"/>
<feature type="transmembrane region" description="Helical" evidence="1">
    <location>
        <begin position="64"/>
        <end position="83"/>
    </location>
</feature>
<keyword evidence="1" id="KW-0472">Membrane</keyword>
<sequence>MGLIKTVHIADDVSLILMALPSRHEVKSRIIGLTLTGLYCLVLIANFVFKFVPLSSSFWTTNSFLVVGFKIVLLDVGIIYSTFSIPISVTVFPLSLTRAVHCGNSNQCFPATMLDTTTQENSTVAQMIIKEMQHNPLFTRVDHIGLLAALFYDRKPEYGAKKYVASHDGNSLLENFISKTHL</sequence>
<keyword evidence="1" id="KW-0812">Transmembrane</keyword>
<dbReference type="EMBL" id="JAIXMP010000005">
    <property type="protein sequence ID" value="KAI9272831.1"/>
    <property type="molecule type" value="Genomic_DNA"/>
</dbReference>
<dbReference type="Proteomes" id="UP001209540">
    <property type="component" value="Unassembled WGS sequence"/>
</dbReference>
<proteinExistence type="predicted"/>
<keyword evidence="3" id="KW-1185">Reference proteome</keyword>